<keyword evidence="3" id="KW-1185">Reference proteome</keyword>
<dbReference type="Pfam" id="PF18760">
    <property type="entry name" value="ART-PolyVal"/>
    <property type="match status" value="1"/>
</dbReference>
<dbReference type="KEGG" id="vg:65131035"/>
<keyword evidence="2" id="KW-0269">Exonuclease</keyword>
<dbReference type="InterPro" id="IPR049522">
    <property type="entry name" value="ART-PolyVal_dom"/>
</dbReference>
<keyword evidence="2" id="KW-0540">Nuclease</keyword>
<reference evidence="2 3" key="1">
    <citation type="submission" date="2020-07" db="EMBL/GenBank/DDBJ databases">
        <title>Taxonomic proposal: Crassvirales, a new order of highly abundant and diverse bacterial viruses.</title>
        <authorList>
            <person name="Shkoporov A.N."/>
            <person name="Stockdale S.R."/>
            <person name="Guerin E."/>
            <person name="Ross R.P."/>
            <person name="Hill C."/>
        </authorList>
    </citation>
    <scope>NUCLEOTIDE SEQUENCE [LARGE SCALE GENOMIC DNA]</scope>
</reference>
<evidence type="ECO:0000313" key="2">
    <source>
        <dbReference type="EMBL" id="QOR57105.1"/>
    </source>
</evidence>
<keyword evidence="2" id="KW-0378">Hydrolase</keyword>
<dbReference type="InterPro" id="IPR011604">
    <property type="entry name" value="PDDEXK-like_dom_sf"/>
</dbReference>
<dbReference type="RefSeq" id="YP_010112557.1">
    <property type="nucleotide sequence ID" value="NC_055893.1"/>
</dbReference>
<dbReference type="Proteomes" id="UP000593850">
    <property type="component" value="Segment"/>
</dbReference>
<feature type="domain" description="ART-PolyVal-like" evidence="1">
    <location>
        <begin position="96"/>
        <end position="224"/>
    </location>
</feature>
<protein>
    <submittedName>
        <fullName evidence="2">Exonuclease</fullName>
    </submittedName>
</protein>
<sequence length="1803" mass="206948">MICPNLNDKTVKQLFTELVNAVGEVAAYDIWNQNNGNAIDKAPNGAESKLFSDLLNHYNGDRNSAIKAKALVYSKSFKSWFGDWLNSSEDSSKITDKNSEPLLVYHHSNDSITEFSTEFNNYFSRSKGGTKEAIFFTRTRYPKSGTVLDRKYSYPVYLSAKNVIEKTGTKDELRTTGEGFVSTINRSSKEADAAIFHGIDDNLELNQDIYVVHRPNQIKSIDNQGSFSREDNNIYRAEYTDTTVPSDPDLRNRLFNGKDEASIGVMLTRLAKSSPALVPFINKVKANIPVNVKARKVVLIPYSEDNPSHAWYDTDNGIVYISENAAYEHNGKLSKADNTIFHEILHAATVSVLNNSPELKGELKSIMDNVKLYIGSDYYGMKDEYEFLAELWSNAKFAKELMNIPASKKQSMLDKIIDWLMKAFGITNSDNAFVEAHNFMVNMLTNYQDLNYNLEDINKELSTANLHLAKPIKLTNNPVTIKNIFDQQSKHIAFDADTHTYTNTETGEVYKSVSDVKKLAGFAEDIDTMTLQQLIYGDFTARVGTAIHEVLSKLMKGEPIGDTQFSPRVIKQLTNIANIVKRNGQVIASELVISNDDAKVAGTLDLLVRDKRGKIKLLDFKTKMRNYGDKKKYGFTYYNKTKYSNRPDRDRHMFLLAMYQYMQEQLGIHIDERGVIPIEVDVDKEGNVTNVYFSNVLVNEENQNELTGVYKMPIRSDVDLAAKKSLGLLGENNQLSKLNEQQLKLTSEIVNKILKTLSNKTILLSSKGRDIESRILKNKVKEFQDATEQEIMVGYINTALSSLEKEILRYNTLLDREKEEGQAVWNLTTLEIWKDLAESFEPLRDLRNYLYDYKDFLSKDEQAEVLKALDTAITYKDVLEKAYDVKGKPLWIQWLQPFVGIIRGRYKREAEIQYKKDNKGRKINKDDMQAYIDKYINDNAEKIQTETYNFIEQQSRIADSDTNAFYRYTDTIFQSLDPIISAMAKAYDEVVSLTRVQYVDKYRQLADLTKELHKALGVTIASDPKKVYDFMIEYTSSGPRLIKLMPSSFDDAYLEAKEEIDKDPKYILPEQRSEALRAWLNKNAPIVDKERLNRAKLDLFDKMLLEDDITEEEHKILVENEKSKNRRKGVYTLASESKISRQAAELVQQEMSKLIWQYRKIDPKLYPNTKWDNLSKLRKTNPDDIRIRFYDFIYSLSEEGDAGVAKRYKLNGRLPGVSLDMMERVKSGQNIAKAALRDAKRQVIRNEDDTHLGSFALSDELDRPIDFVPVFYTARLEEQDQSYDIPSIYNKWFASALNYYNTTKVMAQLEFTRHVVNSRRTKITDSKGRAIKNYLEKKFLDENPNSSINASDVVKDTSNLADLLNDWFLQVIYQKSDADLGIIMGVDAAKLVDLLSKYTSLSIMGVNYISMVNNVLMAETQQAIESFANRYVSAKAYTKATGEYAKDLPNILGDIGATKATSKVNLLNEHFGVFTDYTEGDFQNKLRFTRLFNTSALYATNNLGEHEAQSRFLIASLINKEAKDRNGNVIGSVYDYFYVEDGKLKFDKDGVVANFSPDEQNLFSARVRALLMQMHGNYAPHTKVALLRWGLTRLALMFRKWIIPGIRRRYSTEYYDNVIDDWQEGYYRTGARFIKNKVGSFFMKYKDEARALEMASSADWSTMTEFEKYNVKRFAIDSAFLTAAIILTAVLTKLKDDDDDEDMKIFWSNMAYQTYRLKTDIAFFFNPADALKIVQSPIPSSSLIKSFTNFIGQIIKDPTEKYVRGEWEDHYKLEKQFFDLLPIARQLYRYQDIANEMTLLQSK</sequence>
<dbReference type="EMBL" id="MT774400">
    <property type="protein sequence ID" value="QOR57105.1"/>
    <property type="molecule type" value="Genomic_DNA"/>
</dbReference>
<dbReference type="Gene3D" id="3.90.320.10">
    <property type="match status" value="1"/>
</dbReference>
<dbReference type="GeneID" id="65131035"/>
<accession>A0A7M1RRN3</accession>
<organism evidence="2 3">
    <name type="scientific">uncultured phage cr4_1</name>
    <dbReference type="NCBI Taxonomy" id="2772084"/>
    <lineage>
        <taxon>Viruses</taxon>
        <taxon>Duplodnaviria</taxon>
        <taxon>Heunggongvirae</taxon>
        <taxon>Uroviricota</taxon>
        <taxon>Caudoviricetes</taxon>
        <taxon>Crassvirales</taxon>
        <taxon>Suoliviridae</taxon>
        <taxon>Loutivirinae</taxon>
        <taxon>Buorbuivirus</taxon>
        <taxon>Buorbuivirus hominis</taxon>
    </lineage>
</organism>
<proteinExistence type="predicted"/>
<evidence type="ECO:0000313" key="3">
    <source>
        <dbReference type="Proteomes" id="UP000593850"/>
    </source>
</evidence>
<evidence type="ECO:0000259" key="1">
    <source>
        <dbReference type="Pfam" id="PF18760"/>
    </source>
</evidence>
<name>A0A7M1RRN3_9CAUD</name>
<dbReference type="GO" id="GO:0004527">
    <property type="term" value="F:exonuclease activity"/>
    <property type="evidence" value="ECO:0007669"/>
    <property type="project" value="UniProtKB-KW"/>
</dbReference>